<evidence type="ECO:0000313" key="2">
    <source>
        <dbReference type="EMBL" id="MBI0318988.1"/>
    </source>
</evidence>
<dbReference type="Pfam" id="PF11361">
    <property type="entry name" value="DUF3159"/>
    <property type="match status" value="1"/>
</dbReference>
<feature type="transmembrane region" description="Helical" evidence="1">
    <location>
        <begin position="62"/>
        <end position="82"/>
    </location>
</feature>
<accession>A0ABS0RNR9</accession>
<evidence type="ECO:0000313" key="3">
    <source>
        <dbReference type="Proteomes" id="UP000638849"/>
    </source>
</evidence>
<keyword evidence="3" id="KW-1185">Reference proteome</keyword>
<reference evidence="2 3" key="1">
    <citation type="submission" date="2020-12" db="EMBL/GenBank/DDBJ databases">
        <authorList>
            <person name="Kusuma A.B."/>
            <person name="Nouioui I."/>
            <person name="Goodfellow M."/>
        </authorList>
    </citation>
    <scope>NUCLEOTIDE SEQUENCE [LARGE SCALE GENOMIC DNA]</scope>
    <source>
        <strain evidence="2 3">DSM 41764</strain>
    </source>
</reference>
<organism evidence="2 3">
    <name type="scientific">Streptomyces javensis</name>
    <dbReference type="NCBI Taxonomy" id="114698"/>
    <lineage>
        <taxon>Bacteria</taxon>
        <taxon>Bacillati</taxon>
        <taxon>Actinomycetota</taxon>
        <taxon>Actinomycetes</taxon>
        <taxon>Kitasatosporales</taxon>
        <taxon>Streptomycetaceae</taxon>
        <taxon>Streptomyces</taxon>
        <taxon>Streptomyces violaceusniger group</taxon>
    </lineage>
</organism>
<dbReference type="Proteomes" id="UP000638849">
    <property type="component" value="Unassembled WGS sequence"/>
</dbReference>
<keyword evidence="1" id="KW-1133">Transmembrane helix</keyword>
<comment type="caution">
    <text evidence="2">The sequence shown here is derived from an EMBL/GenBank/DDBJ whole genome shotgun (WGS) entry which is preliminary data.</text>
</comment>
<feature type="transmembrane region" description="Helical" evidence="1">
    <location>
        <begin position="88"/>
        <end position="112"/>
    </location>
</feature>
<evidence type="ECO:0000256" key="1">
    <source>
        <dbReference type="SAM" id="Phobius"/>
    </source>
</evidence>
<feature type="transmembrane region" description="Helical" evidence="1">
    <location>
        <begin position="20"/>
        <end position="41"/>
    </location>
</feature>
<gene>
    <name evidence="2" type="ORF">JBF12_39675</name>
</gene>
<name>A0ABS0RNR9_9ACTN</name>
<protein>
    <submittedName>
        <fullName evidence="2">DUF3159 domain-containing protein</fullName>
    </submittedName>
</protein>
<keyword evidence="1" id="KW-0472">Membrane</keyword>
<proteinExistence type="predicted"/>
<dbReference type="EMBL" id="JAEEAQ010000711">
    <property type="protein sequence ID" value="MBI0318988.1"/>
    <property type="molecule type" value="Genomic_DNA"/>
</dbReference>
<keyword evidence="1" id="KW-0812">Transmembrane</keyword>
<dbReference type="InterPro" id="IPR016566">
    <property type="entry name" value="UCP010219"/>
</dbReference>
<sequence>MTRACSPARRSPDRSTAASSGWVLFLLSVLVRRPLAGIVWGSLNGSGTGWLKDKPSRHYYDIATLTLVGVFAARVAVQQWLYEKDATGWLAFTKIAMGYPLLALAFLVVLWAGRRSSNRLKVLTGPRPARSA</sequence>